<feature type="domain" description="Uracil-DNA glycosylase-like" evidence="1">
    <location>
        <begin position="30"/>
        <end position="200"/>
    </location>
</feature>
<protein>
    <recommendedName>
        <fullName evidence="1">Uracil-DNA glycosylase-like domain-containing protein</fullName>
    </recommendedName>
</protein>
<gene>
    <name evidence="2" type="ORF">KC685_04450</name>
</gene>
<name>A0A955I9T5_9BACT</name>
<dbReference type="Proteomes" id="UP000741282">
    <property type="component" value="Unassembled WGS sequence"/>
</dbReference>
<proteinExistence type="predicted"/>
<organism evidence="2 3">
    <name type="scientific">Candidatus Dojkabacteria bacterium</name>
    <dbReference type="NCBI Taxonomy" id="2099670"/>
    <lineage>
        <taxon>Bacteria</taxon>
        <taxon>Candidatus Dojkabacteria</taxon>
    </lineage>
</organism>
<reference evidence="2" key="2">
    <citation type="journal article" date="2021" name="Microbiome">
        <title>Successional dynamics and alternative stable states in a saline activated sludge microbial community over 9 years.</title>
        <authorList>
            <person name="Wang Y."/>
            <person name="Ye J."/>
            <person name="Ju F."/>
            <person name="Liu L."/>
            <person name="Boyd J.A."/>
            <person name="Deng Y."/>
            <person name="Parks D.H."/>
            <person name="Jiang X."/>
            <person name="Yin X."/>
            <person name="Woodcroft B.J."/>
            <person name="Tyson G.W."/>
            <person name="Hugenholtz P."/>
            <person name="Polz M.F."/>
            <person name="Zhang T."/>
        </authorList>
    </citation>
    <scope>NUCLEOTIDE SEQUENCE</scope>
    <source>
        <strain evidence="2">HKST-UBA17</strain>
    </source>
</reference>
<dbReference type="InterPro" id="IPR036895">
    <property type="entry name" value="Uracil-DNA_glycosylase-like_sf"/>
</dbReference>
<evidence type="ECO:0000259" key="1">
    <source>
        <dbReference type="Pfam" id="PF03167"/>
    </source>
</evidence>
<dbReference type="InterPro" id="IPR005122">
    <property type="entry name" value="Uracil-DNA_glycosylase-like"/>
</dbReference>
<evidence type="ECO:0000313" key="3">
    <source>
        <dbReference type="Proteomes" id="UP000741282"/>
    </source>
</evidence>
<dbReference type="Gene3D" id="3.40.470.10">
    <property type="entry name" value="Uracil-DNA glycosylase-like domain"/>
    <property type="match status" value="1"/>
</dbReference>
<dbReference type="Pfam" id="PF03167">
    <property type="entry name" value="UDG"/>
    <property type="match status" value="1"/>
</dbReference>
<dbReference type="SUPFAM" id="SSF52141">
    <property type="entry name" value="Uracil-DNA glycosylase-like"/>
    <property type="match status" value="1"/>
</dbReference>
<evidence type="ECO:0000313" key="2">
    <source>
        <dbReference type="EMBL" id="MCA9377143.1"/>
    </source>
</evidence>
<comment type="caution">
    <text evidence="2">The sequence shown here is derived from an EMBL/GenBank/DDBJ whole genome shotgun (WGS) entry which is preliminary data.</text>
</comment>
<reference evidence="2" key="1">
    <citation type="submission" date="2020-04" db="EMBL/GenBank/DDBJ databases">
        <authorList>
            <person name="Zhang T."/>
        </authorList>
    </citation>
    <scope>NUCLEOTIDE SEQUENCE</scope>
    <source>
        <strain evidence="2">HKST-UBA17</strain>
    </source>
</reference>
<dbReference type="EMBL" id="JAGQLN010000019">
    <property type="protein sequence ID" value="MCA9377143.1"/>
    <property type="molecule type" value="Genomic_DNA"/>
</dbReference>
<dbReference type="AlphaFoldDB" id="A0A955I9T5"/>
<sequence>MTLLQLFEEVRSIHDTHYPTHDLCPIMGGGCIDKPRYMFVFINPTIRNVSTDSDWTGQRLPFIGTKHIWRIFNRAGHFPDNLLGEIESRSEWEPEFAGKVYSVLEEQGFYFTNVVKWAGSNADLPNSEMIRIFSPLLLKEIAIVKPANIVTFGAIPYRAITGRNIVLGEYYDRVIGQGSLEREVFEVDNHQTNLVPCYFPIGRGNPKRAVEVLRLLG</sequence>
<accession>A0A955I9T5</accession>